<dbReference type="PROSITE" id="PS50088">
    <property type="entry name" value="ANK_REPEAT"/>
    <property type="match status" value="1"/>
</dbReference>
<dbReference type="SMART" id="SM00248">
    <property type="entry name" value="ANK"/>
    <property type="match status" value="5"/>
</dbReference>
<protein>
    <submittedName>
        <fullName evidence="4">Ankyrin</fullName>
    </submittedName>
</protein>
<dbReference type="OrthoDB" id="21416at2759"/>
<evidence type="ECO:0000256" key="3">
    <source>
        <dbReference type="PROSITE-ProRule" id="PRU00023"/>
    </source>
</evidence>
<dbReference type="PANTHER" id="PTHR24198:SF165">
    <property type="entry name" value="ANKYRIN REPEAT-CONTAINING PROTEIN-RELATED"/>
    <property type="match status" value="1"/>
</dbReference>
<proteinExistence type="predicted"/>
<evidence type="ECO:0000256" key="1">
    <source>
        <dbReference type="ARBA" id="ARBA00022737"/>
    </source>
</evidence>
<organism evidence="4 5">
    <name type="scientific">Byssothecium circinans</name>
    <dbReference type="NCBI Taxonomy" id="147558"/>
    <lineage>
        <taxon>Eukaryota</taxon>
        <taxon>Fungi</taxon>
        <taxon>Dikarya</taxon>
        <taxon>Ascomycota</taxon>
        <taxon>Pezizomycotina</taxon>
        <taxon>Dothideomycetes</taxon>
        <taxon>Pleosporomycetidae</taxon>
        <taxon>Pleosporales</taxon>
        <taxon>Massarineae</taxon>
        <taxon>Massarinaceae</taxon>
        <taxon>Byssothecium</taxon>
    </lineage>
</organism>
<keyword evidence="1" id="KW-0677">Repeat</keyword>
<keyword evidence="2 3" id="KW-0040">ANK repeat</keyword>
<evidence type="ECO:0000313" key="4">
    <source>
        <dbReference type="EMBL" id="KAF1958533.1"/>
    </source>
</evidence>
<sequence>MGYKCLWSAVYGEDISEVRRLLRDRKTDRNEESNGWTPIILAARNGNEKIMQMLIADKDVNIDAVSLKGRTAVFEAAQKRHWHLLRVLVCHRALTYIATEDKETALQYAVRNGERMITSLLLNNGAHKTILQQESNRDDTVLHLAVRNGSLFLCGKLASAAYGSPMMKLMDNGFGETAKALAVRLKRSAEIIAAVS</sequence>
<dbReference type="Pfam" id="PF12796">
    <property type="entry name" value="Ank_2"/>
    <property type="match status" value="1"/>
</dbReference>
<feature type="repeat" description="ANK" evidence="3">
    <location>
        <begin position="101"/>
        <end position="133"/>
    </location>
</feature>
<dbReference type="EMBL" id="ML976986">
    <property type="protein sequence ID" value="KAF1958533.1"/>
    <property type="molecule type" value="Genomic_DNA"/>
</dbReference>
<dbReference type="Pfam" id="PF13637">
    <property type="entry name" value="Ank_4"/>
    <property type="match status" value="1"/>
</dbReference>
<dbReference type="Gene3D" id="1.25.40.20">
    <property type="entry name" value="Ankyrin repeat-containing domain"/>
    <property type="match status" value="1"/>
</dbReference>
<dbReference type="AlphaFoldDB" id="A0A6A5U056"/>
<evidence type="ECO:0000256" key="2">
    <source>
        <dbReference type="ARBA" id="ARBA00023043"/>
    </source>
</evidence>
<dbReference type="Proteomes" id="UP000800035">
    <property type="component" value="Unassembled WGS sequence"/>
</dbReference>
<dbReference type="InterPro" id="IPR036770">
    <property type="entry name" value="Ankyrin_rpt-contain_sf"/>
</dbReference>
<accession>A0A6A5U056</accession>
<keyword evidence="5" id="KW-1185">Reference proteome</keyword>
<dbReference type="InterPro" id="IPR002110">
    <property type="entry name" value="Ankyrin_rpt"/>
</dbReference>
<dbReference type="PANTHER" id="PTHR24198">
    <property type="entry name" value="ANKYRIN REPEAT AND PROTEIN KINASE DOMAIN-CONTAINING PROTEIN"/>
    <property type="match status" value="1"/>
</dbReference>
<dbReference type="SUPFAM" id="SSF48403">
    <property type="entry name" value="Ankyrin repeat"/>
    <property type="match status" value="1"/>
</dbReference>
<gene>
    <name evidence="4" type="ORF">CC80DRAFT_490395</name>
</gene>
<reference evidence="4" key="1">
    <citation type="journal article" date="2020" name="Stud. Mycol.">
        <title>101 Dothideomycetes genomes: a test case for predicting lifestyles and emergence of pathogens.</title>
        <authorList>
            <person name="Haridas S."/>
            <person name="Albert R."/>
            <person name="Binder M."/>
            <person name="Bloem J."/>
            <person name="Labutti K."/>
            <person name="Salamov A."/>
            <person name="Andreopoulos B."/>
            <person name="Baker S."/>
            <person name="Barry K."/>
            <person name="Bills G."/>
            <person name="Bluhm B."/>
            <person name="Cannon C."/>
            <person name="Castanera R."/>
            <person name="Culley D."/>
            <person name="Daum C."/>
            <person name="Ezra D."/>
            <person name="Gonzalez J."/>
            <person name="Henrissat B."/>
            <person name="Kuo A."/>
            <person name="Liang C."/>
            <person name="Lipzen A."/>
            <person name="Lutzoni F."/>
            <person name="Magnuson J."/>
            <person name="Mondo S."/>
            <person name="Nolan M."/>
            <person name="Ohm R."/>
            <person name="Pangilinan J."/>
            <person name="Park H.-J."/>
            <person name="Ramirez L."/>
            <person name="Alfaro M."/>
            <person name="Sun H."/>
            <person name="Tritt A."/>
            <person name="Yoshinaga Y."/>
            <person name="Zwiers L.-H."/>
            <person name="Turgeon B."/>
            <person name="Goodwin S."/>
            <person name="Spatafora J."/>
            <person name="Crous P."/>
            <person name="Grigoriev I."/>
        </authorList>
    </citation>
    <scope>NUCLEOTIDE SEQUENCE</scope>
    <source>
        <strain evidence="4">CBS 675.92</strain>
    </source>
</reference>
<name>A0A6A5U056_9PLEO</name>
<evidence type="ECO:0000313" key="5">
    <source>
        <dbReference type="Proteomes" id="UP000800035"/>
    </source>
</evidence>